<sequence>MTRLIDSVTAAALLGVSRQTLYSYVSRGLLRAQPAPEGRGKRYRRAEVERLVRQSAQTRKPRAAAGATLDFGLPVLASALTLIAGGQLWYRGQNAIQLAAQASLEDVACLLWQAEATLFATPVENLLAELPAALASLQPLERALAVFPALALQAPGLLANAESADQQARCVFLLRAMAAALLGRALSAAPIHQQCAQVWGLDADGAQLVRQALVLCADHELNASSFTARCVASTGAQLHAALLGGLAALSGPRHGMASERVEDWLDELAPVASAAELRQTLAQRKSLPGFGHRLYPSGDPRARSILAALPVEPMLMRLCEQIEKQFGEYPNLDFALVALRRSLGLPQHSASVLFALGRTVGWLAHALEQMTQRSLIRPRAHYVGEKIPAPTEAQPAGRIVRMGRG</sequence>
<feature type="domain" description="Helix-turn-helix" evidence="5">
    <location>
        <begin position="10"/>
        <end position="54"/>
    </location>
</feature>
<protein>
    <recommendedName>
        <fullName evidence="3">citrate synthase (unknown stereospecificity)</fullName>
        <ecNumber evidence="3">2.3.3.16</ecNumber>
    </recommendedName>
</protein>
<dbReference type="Gene3D" id="1.10.230.10">
    <property type="entry name" value="Cytochrome P450-Terp, domain 2"/>
    <property type="match status" value="1"/>
</dbReference>
<dbReference type="PANTHER" id="PTHR11739:SF4">
    <property type="entry name" value="CITRATE SYNTHASE, PEROXISOMAL"/>
    <property type="match status" value="1"/>
</dbReference>
<dbReference type="EC" id="2.3.3.16" evidence="3"/>
<evidence type="ECO:0000256" key="4">
    <source>
        <dbReference type="ARBA" id="ARBA00022679"/>
    </source>
</evidence>
<comment type="similarity">
    <text evidence="2">Belongs to the citrate synthase family.</text>
</comment>
<dbReference type="Pfam" id="PF00285">
    <property type="entry name" value="Citrate_synt"/>
    <property type="match status" value="1"/>
</dbReference>
<dbReference type="InterPro" id="IPR016143">
    <property type="entry name" value="Citrate_synth-like_sm_a-sub"/>
</dbReference>
<accession>A0ABX2ILR1</accession>
<dbReference type="InterPro" id="IPR041657">
    <property type="entry name" value="HTH_17"/>
</dbReference>
<dbReference type="CDD" id="cd06102">
    <property type="entry name" value="citrate_synt_like_2"/>
    <property type="match status" value="1"/>
</dbReference>
<name>A0ABX2ILR1_9RHOO</name>
<dbReference type="InterPro" id="IPR036969">
    <property type="entry name" value="Citrate_synthase_sf"/>
</dbReference>
<keyword evidence="7" id="KW-1185">Reference proteome</keyword>
<dbReference type="InterPro" id="IPR016142">
    <property type="entry name" value="Citrate_synth-like_lrg_a-sub"/>
</dbReference>
<dbReference type="EMBL" id="JABCSC020000002">
    <property type="protein sequence ID" value="NSL55256.1"/>
    <property type="molecule type" value="Genomic_DNA"/>
</dbReference>
<dbReference type="PANTHER" id="PTHR11739">
    <property type="entry name" value="CITRATE SYNTHASE"/>
    <property type="match status" value="1"/>
</dbReference>
<evidence type="ECO:0000256" key="3">
    <source>
        <dbReference type="ARBA" id="ARBA00012972"/>
    </source>
</evidence>
<evidence type="ECO:0000256" key="1">
    <source>
        <dbReference type="ARBA" id="ARBA00004751"/>
    </source>
</evidence>
<comment type="pathway">
    <text evidence="1">Carbohydrate metabolism; tricarboxylic acid cycle; isocitrate from oxaloacetate: step 1/2.</text>
</comment>
<comment type="caution">
    <text evidence="6">The sequence shown here is derived from an EMBL/GenBank/DDBJ whole genome shotgun (WGS) entry which is preliminary data.</text>
</comment>
<dbReference type="PRINTS" id="PR00143">
    <property type="entry name" value="CITRTSNTHASE"/>
</dbReference>
<dbReference type="Pfam" id="PF12728">
    <property type="entry name" value="HTH_17"/>
    <property type="match status" value="1"/>
</dbReference>
<dbReference type="Gene3D" id="1.10.580.10">
    <property type="entry name" value="Citrate Synthase, domain 1"/>
    <property type="match status" value="1"/>
</dbReference>
<gene>
    <name evidence="6" type="ORF">HJ583_009500</name>
</gene>
<dbReference type="RefSeq" id="WP_170021691.1">
    <property type="nucleotide sequence ID" value="NZ_JABCSC020000002.1"/>
</dbReference>
<proteinExistence type="inferred from homology"/>
<dbReference type="SUPFAM" id="SSF46955">
    <property type="entry name" value="Putative DNA-binding domain"/>
    <property type="match status" value="1"/>
</dbReference>
<evidence type="ECO:0000259" key="5">
    <source>
        <dbReference type="Pfam" id="PF12728"/>
    </source>
</evidence>
<evidence type="ECO:0000313" key="7">
    <source>
        <dbReference type="Proteomes" id="UP000778523"/>
    </source>
</evidence>
<keyword evidence="4" id="KW-0808">Transferase</keyword>
<evidence type="ECO:0000256" key="2">
    <source>
        <dbReference type="ARBA" id="ARBA00010566"/>
    </source>
</evidence>
<dbReference type="SUPFAM" id="SSF48256">
    <property type="entry name" value="Citrate synthase"/>
    <property type="match status" value="1"/>
</dbReference>
<reference evidence="6 7" key="1">
    <citation type="submission" date="2020-06" db="EMBL/GenBank/DDBJ databases">
        <title>Draft genome of Uliginosibacterium sp. IMCC34675.</title>
        <authorList>
            <person name="Song J."/>
        </authorList>
    </citation>
    <scope>NUCLEOTIDE SEQUENCE [LARGE SCALE GENOMIC DNA]</scope>
    <source>
        <strain evidence="6 7">IMCC34675</strain>
    </source>
</reference>
<dbReference type="Proteomes" id="UP000778523">
    <property type="component" value="Unassembled WGS sequence"/>
</dbReference>
<dbReference type="InterPro" id="IPR002020">
    <property type="entry name" value="Citrate_synthase"/>
</dbReference>
<evidence type="ECO:0000313" key="6">
    <source>
        <dbReference type="EMBL" id="NSL55256.1"/>
    </source>
</evidence>
<organism evidence="6 7">
    <name type="scientific">Uliginosibacterium aquaticum</name>
    <dbReference type="NCBI Taxonomy" id="2731212"/>
    <lineage>
        <taxon>Bacteria</taxon>
        <taxon>Pseudomonadati</taxon>
        <taxon>Pseudomonadota</taxon>
        <taxon>Betaproteobacteria</taxon>
        <taxon>Rhodocyclales</taxon>
        <taxon>Zoogloeaceae</taxon>
        <taxon>Uliginosibacterium</taxon>
    </lineage>
</organism>
<dbReference type="InterPro" id="IPR009061">
    <property type="entry name" value="DNA-bd_dom_put_sf"/>
</dbReference>